<evidence type="ECO:0000256" key="1">
    <source>
        <dbReference type="ARBA" id="ARBA00000900"/>
    </source>
</evidence>
<organism evidence="16 17">
    <name type="scientific">Coprinopsis marcescibilis</name>
    <name type="common">Agaric fungus</name>
    <name type="synonym">Psathyrella marcescibilis</name>
    <dbReference type="NCBI Taxonomy" id="230819"/>
    <lineage>
        <taxon>Eukaryota</taxon>
        <taxon>Fungi</taxon>
        <taxon>Dikarya</taxon>
        <taxon>Basidiomycota</taxon>
        <taxon>Agaricomycotina</taxon>
        <taxon>Agaricomycetes</taxon>
        <taxon>Agaricomycetidae</taxon>
        <taxon>Agaricales</taxon>
        <taxon>Agaricineae</taxon>
        <taxon>Psathyrellaceae</taxon>
        <taxon>Coprinopsis</taxon>
    </lineage>
</organism>
<feature type="transmembrane region" description="Helical" evidence="14">
    <location>
        <begin position="177"/>
        <end position="197"/>
    </location>
</feature>
<dbReference type="PROSITE" id="PS51292">
    <property type="entry name" value="ZF_RING_CH"/>
    <property type="match status" value="1"/>
</dbReference>
<feature type="transmembrane region" description="Helical" evidence="14">
    <location>
        <begin position="1063"/>
        <end position="1081"/>
    </location>
</feature>
<sequence>MQELEEQDTCRICSAPAEPDQPLFHPCKCSGTIRYIHQDCLTTWLAHSKKKTCDVCKHSYSFTKVYAPDMPSRIPPFLLIRRLIQQLFFGIFFVLRAIIVAIIWLAVLPWVTIWTWRMYFAMGESTAWWISDRPRPVSNDTYGVFARVKYDPIPMKTDTLFDRVTTHPLWVMVSADIFTGQIIAALIVLTFVAIFLLREWISQNARPGLFEEDEIPVDEAVNAPPPMPDPLPPRIPHQEIEGFPEADLAERQQHAIRVMDEFRLQDAPSSQATTPVSVTNSSHSGNDRDEGRNVRRRSGLFPSVEENQFAERMFRPEQKRRLKIARHLAAKRRIAANKQEATRRDTSTRQDTLAIPQEPNFAFTFKLDSPSAGSSFGGPSTNWPTEASPSEFSTPSSGFFPQVSLERPKEDIPFSLRGWKSTIEAPNDEESLPPASPQRPPLPSSVSPMPIPPNFLSQTEHTPSMPSPSLATYRAPEEFVPEAGPSYPSEDYFERVPSDTESSEGLEYLPRPPHTPAEFPPSMGFAPLPQTDSYGQNLVLLTDSEDSETEDEDDLEPFEGPQYEQRRGPLFYRHEDEEDHEDEDEDDEDEDEDEDDEDERDLFFREPEEILPQPPVVPPIDGAVPAPAPGADGEGAAIANPPEGPMGFENPEEIEGNMEDDMDGAMEAIGMRGPLFGVLQNAALMVFVLDTAIGLCIWIPFTVGKTVALLSLDYQRTLHILHLPIKAIRLVTDPIVDSVVYFITRFMLPPCLNLLRGISHVTSVVVTLVVSKLLSKQAAQNVSEISTNWYDHSVEFLDSGLAKFHMLSLPSQMSSNVTVPPPEHLFPPFAQPIEPYFELLGRSVRISATQFQDTWVRLALGSGPSERVFAILIGYIVFGFILALYMNVFTVGNARTAGRAIRSAVKQQLIVMKVAGFIFIELILFPFACGVVLDASTVWLFPEASLQSRAAFFGQAPLTAMFYHWIAGTVFMYSFAVLLSGCRSVMRPGAMWFIKDPQDHNSHPIRDIMERPTLVQLRKITVSAFMYALVVVCVVGSVAGLLLLGNKSIMPFRWKNREPLSNVPIDLLFLHLLLPHTMQYFRPRRGLKALATKLWRVLAENLRLTSYFFGGRYPAEEFRTDKWFHWPWSDPDTEEQWHLDGTLRRVPATDNIALPRTVRATAQVNADGTPFDDEAAQLMALQNSEAEKARHDVDKDYVVVFIPPMFRYRVFTFIFLLWIAGALFLGVSVALPVQLGRSFFSLFTTREVHDGYSFIVGFYSLWTCYLCGRAIDRLDKQHRRRVQNAASESDRPRDVRILAIKRTLFWMCKVAYMGFFLGVVIPILVAFVIDLYVVLPIRSTLNPSVTPRVRVVDSWAIGLLYAKIAMHLVQIQPTNQVAQGIKRVVDNGWIALDAVAATKEVIAPLVGGLLGMILLPATLLHIARIFLPTMVGDSNSIFMHTYPAIFLFVGLIRSTVVLYDVLSTWSQTIRDKEFLVELRLKNHDPKVEGENRTQVVEGEIQFNGL</sequence>
<feature type="compositionally biased region" description="Polar residues" evidence="13">
    <location>
        <begin position="455"/>
        <end position="470"/>
    </location>
</feature>
<dbReference type="FunFam" id="3.30.40.10:FF:000287">
    <property type="entry name" value="RING finger membrane protein"/>
    <property type="match status" value="1"/>
</dbReference>
<evidence type="ECO:0000256" key="5">
    <source>
        <dbReference type="ARBA" id="ARBA00022679"/>
    </source>
</evidence>
<dbReference type="OrthoDB" id="264354at2759"/>
<feature type="transmembrane region" description="Helical" evidence="14">
    <location>
        <begin position="962"/>
        <end position="982"/>
    </location>
</feature>
<evidence type="ECO:0000256" key="10">
    <source>
        <dbReference type="ARBA" id="ARBA00022833"/>
    </source>
</evidence>
<feature type="transmembrane region" description="Helical" evidence="14">
    <location>
        <begin position="1355"/>
        <end position="1373"/>
    </location>
</feature>
<feature type="compositionally biased region" description="Polar residues" evidence="13">
    <location>
        <begin position="381"/>
        <end position="397"/>
    </location>
</feature>
<dbReference type="GO" id="GO:0005789">
    <property type="term" value="C:endoplasmic reticulum membrane"/>
    <property type="evidence" value="ECO:0007669"/>
    <property type="project" value="TreeGrafter"/>
</dbReference>
<dbReference type="Proteomes" id="UP000307440">
    <property type="component" value="Unassembled WGS sequence"/>
</dbReference>
<keyword evidence="6 14" id="KW-0812">Transmembrane</keyword>
<comment type="subcellular location">
    <subcellularLocation>
        <location evidence="2">Membrane</location>
        <topology evidence="2">Multi-pass membrane protein</topology>
    </subcellularLocation>
</comment>
<evidence type="ECO:0000256" key="7">
    <source>
        <dbReference type="ARBA" id="ARBA00022723"/>
    </source>
</evidence>
<evidence type="ECO:0000256" key="8">
    <source>
        <dbReference type="ARBA" id="ARBA00022771"/>
    </source>
</evidence>
<dbReference type="GO" id="GO:0061630">
    <property type="term" value="F:ubiquitin protein ligase activity"/>
    <property type="evidence" value="ECO:0007669"/>
    <property type="project" value="UniProtKB-EC"/>
</dbReference>
<evidence type="ECO:0000259" key="15">
    <source>
        <dbReference type="PROSITE" id="PS51292"/>
    </source>
</evidence>
<keyword evidence="9" id="KW-0833">Ubl conjugation pathway</keyword>
<evidence type="ECO:0000256" key="13">
    <source>
        <dbReference type="SAM" id="MobiDB-lite"/>
    </source>
</evidence>
<feature type="compositionally biased region" description="Acidic residues" evidence="13">
    <location>
        <begin position="576"/>
        <end position="599"/>
    </location>
</feature>
<dbReference type="PANTHER" id="PTHR13145">
    <property type="entry name" value="SSM4 PROTEIN"/>
    <property type="match status" value="1"/>
</dbReference>
<keyword evidence="10" id="KW-0862">Zinc</keyword>
<feature type="transmembrane region" description="Helical" evidence="14">
    <location>
        <begin position="1251"/>
        <end position="1271"/>
    </location>
</feature>
<feature type="compositionally biased region" description="Acidic residues" evidence="13">
    <location>
        <begin position="543"/>
        <end position="557"/>
    </location>
</feature>
<feature type="region of interest" description="Disordered" evidence="13">
    <location>
        <begin position="368"/>
        <end position="397"/>
    </location>
</feature>
<dbReference type="EMBL" id="ML210453">
    <property type="protein sequence ID" value="TFK17884.1"/>
    <property type="molecule type" value="Genomic_DNA"/>
</dbReference>
<feature type="transmembrane region" description="Helical" evidence="14">
    <location>
        <begin position="1442"/>
        <end position="1462"/>
    </location>
</feature>
<dbReference type="EC" id="2.3.2.27" evidence="4"/>
<accession>A0A5C3KD60</accession>
<evidence type="ECO:0000256" key="11">
    <source>
        <dbReference type="ARBA" id="ARBA00022989"/>
    </source>
</evidence>
<dbReference type="Pfam" id="PF12906">
    <property type="entry name" value="RINGv"/>
    <property type="match status" value="1"/>
</dbReference>
<protein>
    <recommendedName>
        <fullName evidence="4">RING-type E3 ubiquitin transferase</fullName>
        <ecNumber evidence="4">2.3.2.27</ecNumber>
    </recommendedName>
</protein>
<feature type="transmembrane region" description="Helical" evidence="14">
    <location>
        <begin position="910"/>
        <end position="933"/>
    </location>
</feature>
<evidence type="ECO:0000256" key="12">
    <source>
        <dbReference type="ARBA" id="ARBA00023136"/>
    </source>
</evidence>
<dbReference type="SUPFAM" id="SSF57850">
    <property type="entry name" value="RING/U-box"/>
    <property type="match status" value="1"/>
</dbReference>
<comment type="pathway">
    <text evidence="3">Protein modification; protein ubiquitination.</text>
</comment>
<feature type="region of interest" description="Disordered" evidence="13">
    <location>
        <begin position="424"/>
        <end position="599"/>
    </location>
</feature>
<keyword evidence="7" id="KW-0479">Metal-binding</keyword>
<dbReference type="InterPro" id="IPR011016">
    <property type="entry name" value="Znf_RING-CH"/>
</dbReference>
<evidence type="ECO:0000256" key="4">
    <source>
        <dbReference type="ARBA" id="ARBA00012483"/>
    </source>
</evidence>
<dbReference type="InterPro" id="IPR056521">
    <property type="entry name" value="MARCHF6-like_C"/>
</dbReference>
<dbReference type="Pfam" id="PF23113">
    <property type="entry name" value="MARCHF6_C"/>
    <property type="match status" value="1"/>
</dbReference>
<comment type="catalytic activity">
    <reaction evidence="1">
        <text>S-ubiquitinyl-[E2 ubiquitin-conjugating enzyme]-L-cysteine + [acceptor protein]-L-lysine = [E2 ubiquitin-conjugating enzyme]-L-cysteine + N(6)-ubiquitinyl-[acceptor protein]-L-lysine.</text>
        <dbReference type="EC" id="2.3.2.27"/>
    </reaction>
</comment>
<keyword evidence="12 14" id="KW-0472">Membrane</keyword>
<evidence type="ECO:0000313" key="16">
    <source>
        <dbReference type="EMBL" id="TFK17884.1"/>
    </source>
</evidence>
<reference evidence="16 17" key="1">
    <citation type="journal article" date="2019" name="Nat. Ecol. Evol.">
        <title>Megaphylogeny resolves global patterns of mushroom evolution.</title>
        <authorList>
            <person name="Varga T."/>
            <person name="Krizsan K."/>
            <person name="Foldi C."/>
            <person name="Dima B."/>
            <person name="Sanchez-Garcia M."/>
            <person name="Sanchez-Ramirez S."/>
            <person name="Szollosi G.J."/>
            <person name="Szarkandi J.G."/>
            <person name="Papp V."/>
            <person name="Albert L."/>
            <person name="Andreopoulos W."/>
            <person name="Angelini C."/>
            <person name="Antonin V."/>
            <person name="Barry K.W."/>
            <person name="Bougher N.L."/>
            <person name="Buchanan P."/>
            <person name="Buyck B."/>
            <person name="Bense V."/>
            <person name="Catcheside P."/>
            <person name="Chovatia M."/>
            <person name="Cooper J."/>
            <person name="Damon W."/>
            <person name="Desjardin D."/>
            <person name="Finy P."/>
            <person name="Geml J."/>
            <person name="Haridas S."/>
            <person name="Hughes K."/>
            <person name="Justo A."/>
            <person name="Karasinski D."/>
            <person name="Kautmanova I."/>
            <person name="Kiss B."/>
            <person name="Kocsube S."/>
            <person name="Kotiranta H."/>
            <person name="LaButti K.M."/>
            <person name="Lechner B.E."/>
            <person name="Liimatainen K."/>
            <person name="Lipzen A."/>
            <person name="Lukacs Z."/>
            <person name="Mihaltcheva S."/>
            <person name="Morgado L.N."/>
            <person name="Niskanen T."/>
            <person name="Noordeloos M.E."/>
            <person name="Ohm R.A."/>
            <person name="Ortiz-Santana B."/>
            <person name="Ovrebo C."/>
            <person name="Racz N."/>
            <person name="Riley R."/>
            <person name="Savchenko A."/>
            <person name="Shiryaev A."/>
            <person name="Soop K."/>
            <person name="Spirin V."/>
            <person name="Szebenyi C."/>
            <person name="Tomsovsky M."/>
            <person name="Tulloss R.E."/>
            <person name="Uehling J."/>
            <person name="Grigoriev I.V."/>
            <person name="Vagvolgyi C."/>
            <person name="Papp T."/>
            <person name="Martin F.M."/>
            <person name="Miettinen O."/>
            <person name="Hibbett D.S."/>
            <person name="Nagy L.G."/>
        </authorList>
    </citation>
    <scope>NUCLEOTIDE SEQUENCE [LARGE SCALE GENOMIC DNA]</scope>
    <source>
        <strain evidence="16 17">CBS 121175</strain>
    </source>
</reference>
<evidence type="ECO:0000256" key="14">
    <source>
        <dbReference type="SAM" id="Phobius"/>
    </source>
</evidence>
<dbReference type="GO" id="GO:0008270">
    <property type="term" value="F:zinc ion binding"/>
    <property type="evidence" value="ECO:0007669"/>
    <property type="project" value="UniProtKB-KW"/>
</dbReference>
<evidence type="ECO:0000256" key="6">
    <source>
        <dbReference type="ARBA" id="ARBA00022692"/>
    </source>
</evidence>
<keyword evidence="5" id="KW-0808">Transferase</keyword>
<feature type="transmembrane region" description="Helical" evidence="14">
    <location>
        <begin position="87"/>
        <end position="111"/>
    </location>
</feature>
<feature type="compositionally biased region" description="Pro residues" evidence="13">
    <location>
        <begin position="434"/>
        <end position="453"/>
    </location>
</feature>
<feature type="compositionally biased region" description="Pro residues" evidence="13">
    <location>
        <begin position="510"/>
        <end position="519"/>
    </location>
</feature>
<feature type="transmembrane region" description="Helical" evidence="14">
    <location>
        <begin position="682"/>
        <end position="701"/>
    </location>
</feature>
<dbReference type="InterPro" id="IPR013083">
    <property type="entry name" value="Znf_RING/FYVE/PHD"/>
</dbReference>
<evidence type="ECO:0000256" key="2">
    <source>
        <dbReference type="ARBA" id="ARBA00004141"/>
    </source>
</evidence>
<feature type="compositionally biased region" description="Polar residues" evidence="13">
    <location>
        <begin position="267"/>
        <end position="284"/>
    </location>
</feature>
<keyword evidence="17" id="KW-1185">Reference proteome</keyword>
<feature type="region of interest" description="Disordered" evidence="13">
    <location>
        <begin position="266"/>
        <end position="301"/>
    </location>
</feature>
<gene>
    <name evidence="16" type="ORF">FA15DRAFT_675738</name>
</gene>
<feature type="transmembrane region" description="Helical" evidence="14">
    <location>
        <begin position="1310"/>
        <end position="1335"/>
    </location>
</feature>
<evidence type="ECO:0000256" key="9">
    <source>
        <dbReference type="ARBA" id="ARBA00022786"/>
    </source>
</evidence>
<name>A0A5C3KD60_COPMA</name>
<keyword evidence="11 14" id="KW-1133">Transmembrane helix</keyword>
<dbReference type="GO" id="GO:0036503">
    <property type="term" value="P:ERAD pathway"/>
    <property type="evidence" value="ECO:0007669"/>
    <property type="project" value="TreeGrafter"/>
</dbReference>
<feature type="transmembrane region" description="Helical" evidence="14">
    <location>
        <begin position="868"/>
        <end position="889"/>
    </location>
</feature>
<feature type="transmembrane region" description="Helical" evidence="14">
    <location>
        <begin position="1210"/>
        <end position="1231"/>
    </location>
</feature>
<keyword evidence="8" id="KW-0863">Zinc-finger</keyword>
<evidence type="ECO:0000256" key="3">
    <source>
        <dbReference type="ARBA" id="ARBA00004906"/>
    </source>
</evidence>
<evidence type="ECO:0000313" key="17">
    <source>
        <dbReference type="Proteomes" id="UP000307440"/>
    </source>
</evidence>
<dbReference type="STRING" id="230819.A0A5C3KD60"/>
<feature type="transmembrane region" description="Helical" evidence="14">
    <location>
        <begin position="1024"/>
        <end position="1043"/>
    </location>
</feature>
<feature type="transmembrane region" description="Helical" evidence="14">
    <location>
        <begin position="1401"/>
        <end position="1422"/>
    </location>
</feature>
<feature type="compositionally biased region" description="Basic and acidic residues" evidence="13">
    <location>
        <begin position="564"/>
        <end position="575"/>
    </location>
</feature>
<dbReference type="Gene3D" id="3.30.40.10">
    <property type="entry name" value="Zinc/RING finger domain, C3HC4 (zinc finger)"/>
    <property type="match status" value="1"/>
</dbReference>
<feature type="compositionally biased region" description="Low complexity" evidence="13">
    <location>
        <begin position="369"/>
        <end position="380"/>
    </location>
</feature>
<dbReference type="PANTHER" id="PTHR13145:SF0">
    <property type="entry name" value="E3 UBIQUITIN-PROTEIN LIGASE MARCHF6"/>
    <property type="match status" value="1"/>
</dbReference>
<dbReference type="CDD" id="cd16702">
    <property type="entry name" value="RING_CH-C4HC3_MARCH6"/>
    <property type="match status" value="1"/>
</dbReference>
<feature type="domain" description="RING-CH-type" evidence="15">
    <location>
        <begin position="2"/>
        <end position="63"/>
    </location>
</feature>
<dbReference type="SMART" id="SM00744">
    <property type="entry name" value="RINGv"/>
    <property type="match status" value="1"/>
</dbReference>
<proteinExistence type="predicted"/>